<keyword evidence="1" id="KW-0472">Membrane</keyword>
<dbReference type="Proteomes" id="UP000191342">
    <property type="component" value="Unassembled WGS sequence"/>
</dbReference>
<feature type="transmembrane region" description="Helical" evidence="1">
    <location>
        <begin position="78"/>
        <end position="102"/>
    </location>
</feature>
<sequence length="274" mass="31395">MAFPDWLSIILLFMTAFSFYPWVQCLWIRKDSSGISAYYVLFNLVAATEQFTIIFFLLVNDTVGGNLIVHTPPTTGDWINLIQMSLFWILLLTIFALTLHYLPRDDLVDKRTALVIFIAFLLVSVIPELIDVIAGGPYDTNPDREFLLAWFCIPHITFINPVVTISLIASFIIQIRRGLREESLCLSVRTLATQAVVFAVLGASWFFRVLWPSSRIPAFFDFPLVEWYRQIGWPAVDYLAFSIGQAILCYITWRRTNGRTHSLSGEREPLLDDT</sequence>
<name>A0A1V6S7K4_9EURO</name>
<comment type="caution">
    <text evidence="2">The sequence shown here is derived from an EMBL/GenBank/DDBJ whole genome shotgun (WGS) entry which is preliminary data.</text>
</comment>
<dbReference type="AlphaFoldDB" id="A0A1V6S7K4"/>
<feature type="transmembrane region" description="Helical" evidence="1">
    <location>
        <begin position="6"/>
        <end position="23"/>
    </location>
</feature>
<organism evidence="2 3">
    <name type="scientific">Penicillium flavigenum</name>
    <dbReference type="NCBI Taxonomy" id="254877"/>
    <lineage>
        <taxon>Eukaryota</taxon>
        <taxon>Fungi</taxon>
        <taxon>Dikarya</taxon>
        <taxon>Ascomycota</taxon>
        <taxon>Pezizomycotina</taxon>
        <taxon>Eurotiomycetes</taxon>
        <taxon>Eurotiomycetidae</taxon>
        <taxon>Eurotiales</taxon>
        <taxon>Aspergillaceae</taxon>
        <taxon>Penicillium</taxon>
    </lineage>
</organism>
<dbReference type="OrthoDB" id="5139341at2759"/>
<reference evidence="3" key="1">
    <citation type="journal article" date="2017" name="Nat. Microbiol.">
        <title>Global analysis of biosynthetic gene clusters reveals vast potential of secondary metabolite production in Penicillium species.</title>
        <authorList>
            <person name="Nielsen J.C."/>
            <person name="Grijseels S."/>
            <person name="Prigent S."/>
            <person name="Ji B."/>
            <person name="Dainat J."/>
            <person name="Nielsen K.F."/>
            <person name="Frisvad J.C."/>
            <person name="Workman M."/>
            <person name="Nielsen J."/>
        </authorList>
    </citation>
    <scope>NUCLEOTIDE SEQUENCE [LARGE SCALE GENOMIC DNA]</scope>
    <source>
        <strain evidence="3">IBT 14082</strain>
    </source>
</reference>
<protein>
    <submittedName>
        <fullName evidence="2">Uncharacterized protein</fullName>
    </submittedName>
</protein>
<evidence type="ECO:0000313" key="2">
    <source>
        <dbReference type="EMBL" id="OQE10042.1"/>
    </source>
</evidence>
<proteinExistence type="predicted"/>
<feature type="transmembrane region" description="Helical" evidence="1">
    <location>
        <begin position="114"/>
        <end position="135"/>
    </location>
</feature>
<feature type="transmembrane region" description="Helical" evidence="1">
    <location>
        <begin position="147"/>
        <end position="171"/>
    </location>
</feature>
<evidence type="ECO:0000313" key="3">
    <source>
        <dbReference type="Proteomes" id="UP000191342"/>
    </source>
</evidence>
<feature type="transmembrane region" description="Helical" evidence="1">
    <location>
        <begin position="231"/>
        <end position="253"/>
    </location>
</feature>
<keyword evidence="1" id="KW-1133">Transmembrane helix</keyword>
<dbReference type="EMBL" id="MLQL01000098">
    <property type="protein sequence ID" value="OQE10042.1"/>
    <property type="molecule type" value="Genomic_DNA"/>
</dbReference>
<feature type="transmembrane region" description="Helical" evidence="1">
    <location>
        <begin position="35"/>
        <end position="58"/>
    </location>
</feature>
<keyword evidence="3" id="KW-1185">Reference proteome</keyword>
<gene>
    <name evidence="2" type="ORF">PENFLA_c098G09901</name>
</gene>
<feature type="transmembrane region" description="Helical" evidence="1">
    <location>
        <begin position="191"/>
        <end position="211"/>
    </location>
</feature>
<keyword evidence="1" id="KW-0812">Transmembrane</keyword>
<evidence type="ECO:0000256" key="1">
    <source>
        <dbReference type="SAM" id="Phobius"/>
    </source>
</evidence>
<accession>A0A1V6S7K4</accession>